<dbReference type="EMBL" id="CP066831">
    <property type="protein sequence ID" value="QQM39133.1"/>
    <property type="molecule type" value="Genomic_DNA"/>
</dbReference>
<dbReference type="SMART" id="SM00320">
    <property type="entry name" value="WD40"/>
    <property type="match status" value="14"/>
</dbReference>
<reference evidence="7 8" key="1">
    <citation type="submission" date="2020-12" db="EMBL/GenBank/DDBJ databases">
        <title>A novel species.</title>
        <authorList>
            <person name="Li K."/>
        </authorList>
    </citation>
    <scope>NUCLEOTIDE SEQUENCE [LARGE SCALE GENOMIC DNA]</scope>
    <source>
        <strain evidence="7 8">ZYC-3</strain>
    </source>
</reference>
<keyword evidence="8" id="KW-1185">Reference proteome</keyword>
<feature type="repeat" description="WD" evidence="3">
    <location>
        <begin position="1118"/>
        <end position="1159"/>
    </location>
</feature>
<keyword evidence="1 3" id="KW-0853">WD repeat</keyword>
<dbReference type="Gene3D" id="3.40.50.1460">
    <property type="match status" value="1"/>
</dbReference>
<evidence type="ECO:0000256" key="4">
    <source>
        <dbReference type="SAM" id="MobiDB-lite"/>
    </source>
</evidence>
<feature type="region of interest" description="Disordered" evidence="4">
    <location>
        <begin position="266"/>
        <end position="292"/>
    </location>
</feature>
<dbReference type="PROSITE" id="PS00678">
    <property type="entry name" value="WD_REPEATS_1"/>
    <property type="match status" value="6"/>
</dbReference>
<accession>A0A7T7I1G5</accession>
<dbReference type="PANTHER" id="PTHR19879:SF9">
    <property type="entry name" value="TRANSCRIPTION INITIATION FACTOR TFIID SUBUNIT 5"/>
    <property type="match status" value="1"/>
</dbReference>
<evidence type="ECO:0000256" key="3">
    <source>
        <dbReference type="PROSITE-ProRule" id="PRU00221"/>
    </source>
</evidence>
<feature type="repeat" description="WD" evidence="3">
    <location>
        <begin position="1328"/>
        <end position="1369"/>
    </location>
</feature>
<feature type="repeat" description="WD" evidence="3">
    <location>
        <begin position="945"/>
        <end position="986"/>
    </location>
</feature>
<organism evidence="7 8">
    <name type="scientific">Streptomyces liliifuscus</name>
    <dbReference type="NCBI Taxonomy" id="2797636"/>
    <lineage>
        <taxon>Bacteria</taxon>
        <taxon>Bacillati</taxon>
        <taxon>Actinomycetota</taxon>
        <taxon>Actinomycetes</taxon>
        <taxon>Kitasatosporales</taxon>
        <taxon>Streptomycetaceae</taxon>
        <taxon>Streptomyces</taxon>
    </lineage>
</organism>
<feature type="domain" description="Peptidase C14 caspase" evidence="5">
    <location>
        <begin position="81"/>
        <end position="242"/>
    </location>
</feature>
<feature type="domain" description="Novel STAND NTPase 1" evidence="6">
    <location>
        <begin position="295"/>
        <end position="720"/>
    </location>
</feature>
<sequence length="1480" mass="156554">MSDLSERPGRLLLPALASPGSRALLIGTGSHPDGSGLPSVPAVAGTLTDLGQLLVERCALDEENLVVVRDPADSMELGLTLADQAEQAEDVLFVYYVGHGLVSPGGDLHLATRYTDRRANRLSHTALAYAGVRDCLLSSPARSIVVVLDCCYSGRAIGTLGSAAGQGTEGEGADGEAAQLARVHGAYVLTSTGGEERALAPPGQPHTAFSGELIALLREGEPDAPAYLTLRDLYRGLDRRLRARGFPRPSQQVSDWAEDLVLAPNPAYVPPQRRNGRGPADDDSRQPPALSGVCPYPGLASFGAGNSQWYRGREALTSALAERLGEQLAKSGPLFVLGPSGSGKSSLLRAGLLPALASGAVPVPGSRTWPHILLTPSATPMRSLATALSAVTGSTPEELTDRLTADPSALATVVHDTMEARGGGAVTGARMLLLVDQFEELFTQCESESEREVFVRALCTAAASPAPGQEPSALVVLSVRSDFYDRCARVAELREALEGGQVVVGPMSVPELRAAIQQPADAVGLSLEPGLVELLLTDFGAIESTGADGTPADTADEQDTGSTALPLLAHALLTTWERRDADGMTVDGYRSTGGIQGAVAATAERTFDRLDAEEQACVRDLMLRMVRVGTGTAADTGQRVPVERLIAEHPEPATARAVLEALTSSRLVVVAETGARIIHEALLRAWPRLRQWVNANRAGLLTRQHLLEDAEEWDRQGRDTSLLYRGTRLAVARDWAVTEGRDLLSGPLASAFLAAGDELEERERQAARKRANRLRRLAVTLALLLVASVTSGAIAVQQRQAAEHGRHTATSRELATKSTLLATAEPDASMLLAAEAFRQGRTTEARGALLSAQSQRLAGVLPGHRGSVRSLAFSPDGTLLATAAADRTVRLWDVSTRRRVAVLTGHRKSVASVAFSPDGQYVAAGGADGTVRLWNTSTHRGGAVLSGDQGAVTAVAFSPDGKLLAVGGKDATIALWAPDTNKRLARLTGHEKGVENGGVLALAFGPDGRTLASGGDDKTVRLWDTREREAVAVLEGHNNSVTTVAFAPSGASVASGGTDGGVKLWDVARRRLRSDVDSNPAQVRSVVFSPDSRLIAVGNDTGDTEIWTVEDGQYVTEFTGHADAVLTVAFSKDGKRIATGGVDRTVRLWATDTSVLTLRPDVAQYRVAVSHDGRWIAAYNGHDDSVDLWDLKTQRHIAELPDAGELTWGLAFSPDDGLLAAAGPAGKVRVWDTGSRRSVAVLDTSSPKRKAQAVHFSPDGRSLAAADGMGNVTVWDIDRFRTRMKLKGHEGAAFGVEFSPDGRTIASVGEDSALRLWDARSGRSLAVLDNHAGMTFDLAYAPDGRTLITGNNDGTVHLWDVRTRTRRATLDISAGTVYGIAVDAKGTSLAVANSDGTVQLWDLPSERRTATLTGHTLGAITAAFSPSGSTLVSSGNDTIRLWDLDAGRATRHICDVVGPSVDRDRWQKLMPDVPFHTPCS</sequence>
<feature type="repeat" description="WD" evidence="3">
    <location>
        <begin position="903"/>
        <end position="938"/>
    </location>
</feature>
<protein>
    <submittedName>
        <fullName evidence="7">Caspase family protein</fullName>
    </submittedName>
</protein>
<dbReference type="Pfam" id="PF00656">
    <property type="entry name" value="Peptidase_C14"/>
    <property type="match status" value="1"/>
</dbReference>
<dbReference type="PROSITE" id="PS50082">
    <property type="entry name" value="WD_REPEATS_2"/>
    <property type="match status" value="12"/>
</dbReference>
<dbReference type="NCBIfam" id="NF047832">
    <property type="entry name" value="caspase_w_EACC1"/>
    <property type="match status" value="1"/>
</dbReference>
<feature type="repeat" description="WD" evidence="3">
    <location>
        <begin position="999"/>
        <end position="1033"/>
    </location>
</feature>
<dbReference type="Gene3D" id="2.130.10.10">
    <property type="entry name" value="YVTN repeat-like/Quinoprotein amine dehydrogenase"/>
    <property type="match status" value="5"/>
</dbReference>
<dbReference type="InterPro" id="IPR015943">
    <property type="entry name" value="WD40/YVTN_repeat-like_dom_sf"/>
</dbReference>
<feature type="repeat" description="WD" evidence="3">
    <location>
        <begin position="1412"/>
        <end position="1452"/>
    </location>
</feature>
<evidence type="ECO:0000313" key="8">
    <source>
        <dbReference type="Proteomes" id="UP000595636"/>
    </source>
</evidence>
<dbReference type="InterPro" id="IPR011600">
    <property type="entry name" value="Pept_C14_caspase"/>
</dbReference>
<dbReference type="InterPro" id="IPR020472">
    <property type="entry name" value="WD40_PAC1"/>
</dbReference>
<dbReference type="InterPro" id="IPR001680">
    <property type="entry name" value="WD40_rpt"/>
</dbReference>
<evidence type="ECO:0000259" key="6">
    <source>
        <dbReference type="Pfam" id="PF20703"/>
    </source>
</evidence>
<feature type="repeat" description="WD" evidence="3">
    <location>
        <begin position="1370"/>
        <end position="1411"/>
    </location>
</feature>
<dbReference type="InterPro" id="IPR049052">
    <property type="entry name" value="nSTAND1"/>
</dbReference>
<feature type="repeat" description="WD" evidence="3">
    <location>
        <begin position="1076"/>
        <end position="1117"/>
    </location>
</feature>
<dbReference type="SUPFAM" id="SSF52540">
    <property type="entry name" value="P-loop containing nucleoside triphosphate hydrolases"/>
    <property type="match status" value="1"/>
</dbReference>
<gene>
    <name evidence="7" type="ORF">JEQ17_06400</name>
</gene>
<feature type="repeat" description="WD" evidence="3">
    <location>
        <begin position="1286"/>
        <end position="1327"/>
    </location>
</feature>
<dbReference type="PRINTS" id="PR00320">
    <property type="entry name" value="GPROTEINBRPT"/>
</dbReference>
<dbReference type="PANTHER" id="PTHR19879">
    <property type="entry name" value="TRANSCRIPTION INITIATION FACTOR TFIID"/>
    <property type="match status" value="1"/>
</dbReference>
<dbReference type="Proteomes" id="UP000595636">
    <property type="component" value="Chromosome"/>
</dbReference>
<proteinExistence type="predicted"/>
<keyword evidence="2" id="KW-0677">Repeat</keyword>
<dbReference type="SUPFAM" id="SSF50978">
    <property type="entry name" value="WD40 repeat-like"/>
    <property type="match status" value="2"/>
</dbReference>
<evidence type="ECO:0000313" key="7">
    <source>
        <dbReference type="EMBL" id="QQM39133.1"/>
    </source>
</evidence>
<dbReference type="PROSITE" id="PS50294">
    <property type="entry name" value="WD_REPEATS_REGION"/>
    <property type="match status" value="8"/>
</dbReference>
<dbReference type="Pfam" id="PF20703">
    <property type="entry name" value="nSTAND1"/>
    <property type="match status" value="1"/>
</dbReference>
<dbReference type="GO" id="GO:0006508">
    <property type="term" value="P:proteolysis"/>
    <property type="evidence" value="ECO:0007669"/>
    <property type="project" value="InterPro"/>
</dbReference>
<name>A0A7T7I1G5_9ACTN</name>
<evidence type="ECO:0000256" key="1">
    <source>
        <dbReference type="ARBA" id="ARBA00022574"/>
    </source>
</evidence>
<feature type="repeat" description="WD" evidence="3">
    <location>
        <begin position="1210"/>
        <end position="1241"/>
    </location>
</feature>
<dbReference type="KEGG" id="slf:JEQ17_06400"/>
<dbReference type="InterPro" id="IPR027417">
    <property type="entry name" value="P-loop_NTPase"/>
</dbReference>
<evidence type="ECO:0000259" key="5">
    <source>
        <dbReference type="Pfam" id="PF00656"/>
    </source>
</evidence>
<dbReference type="Pfam" id="PF00400">
    <property type="entry name" value="WD40"/>
    <property type="match status" value="11"/>
</dbReference>
<dbReference type="GO" id="GO:0004197">
    <property type="term" value="F:cysteine-type endopeptidase activity"/>
    <property type="evidence" value="ECO:0007669"/>
    <property type="project" value="InterPro"/>
</dbReference>
<feature type="repeat" description="WD" evidence="3">
    <location>
        <begin position="861"/>
        <end position="902"/>
    </location>
</feature>
<dbReference type="RefSeq" id="WP_200394292.1">
    <property type="nucleotide sequence ID" value="NZ_CP066831.1"/>
</dbReference>
<dbReference type="CDD" id="cd00200">
    <property type="entry name" value="WD40"/>
    <property type="match status" value="2"/>
</dbReference>
<feature type="repeat" description="WD" evidence="3">
    <location>
        <begin position="1034"/>
        <end position="1075"/>
    </location>
</feature>
<dbReference type="InterPro" id="IPR036322">
    <property type="entry name" value="WD40_repeat_dom_sf"/>
</dbReference>
<dbReference type="InterPro" id="IPR019775">
    <property type="entry name" value="WD40_repeat_CS"/>
</dbReference>
<evidence type="ECO:0000256" key="2">
    <source>
        <dbReference type="ARBA" id="ARBA00022737"/>
    </source>
</evidence>